<evidence type="ECO:0000256" key="3">
    <source>
        <dbReference type="ARBA" id="ARBA00022741"/>
    </source>
</evidence>
<dbReference type="PANTHER" id="PTHR30621:SF0">
    <property type="entry name" value="BIFUNCTIONAL GLUTAMINE SYNTHETASE ADENYLYLTRANSFERASE_ADENYLYL-REMOVING ENZYME"/>
    <property type="match status" value="1"/>
</dbReference>
<dbReference type="GO" id="GO:0047388">
    <property type="term" value="F:[glutamine synthetase]-adenylyl-L-tyrosine phosphorylase activity"/>
    <property type="evidence" value="ECO:0007669"/>
    <property type="project" value="UniProtKB-EC"/>
</dbReference>
<organism evidence="10 11">
    <name type="scientific">Saccharospirillum salsuginis</name>
    <dbReference type="NCBI Taxonomy" id="418750"/>
    <lineage>
        <taxon>Bacteria</taxon>
        <taxon>Pseudomonadati</taxon>
        <taxon>Pseudomonadota</taxon>
        <taxon>Gammaproteobacteria</taxon>
        <taxon>Oceanospirillales</taxon>
        <taxon>Saccharospirillaceae</taxon>
        <taxon>Saccharospirillum</taxon>
    </lineage>
</organism>
<comment type="cofactor">
    <cofactor evidence="7">
        <name>Mg(2+)</name>
        <dbReference type="ChEBI" id="CHEBI:18420"/>
    </cofactor>
</comment>
<feature type="domain" description="Glutamate-ammonia ligase adenylyltransferase repeated" evidence="8">
    <location>
        <begin position="536"/>
        <end position="789"/>
    </location>
</feature>
<dbReference type="Pfam" id="PF03710">
    <property type="entry name" value="GlnE"/>
    <property type="match status" value="2"/>
</dbReference>
<keyword evidence="6 7" id="KW-0511">Multifunctional enzyme</keyword>
<evidence type="ECO:0000256" key="1">
    <source>
        <dbReference type="ARBA" id="ARBA00022679"/>
    </source>
</evidence>
<dbReference type="InterPro" id="IPR005190">
    <property type="entry name" value="GlnE_rpt_dom"/>
</dbReference>
<keyword evidence="4 7" id="KW-0067">ATP-binding</keyword>
<dbReference type="HAMAP" id="MF_00802">
    <property type="entry name" value="GlnE"/>
    <property type="match status" value="1"/>
</dbReference>
<dbReference type="GO" id="GO:0008882">
    <property type="term" value="F:[glutamate-ammonia-ligase] adenylyltransferase activity"/>
    <property type="evidence" value="ECO:0007669"/>
    <property type="project" value="UniProtKB-UniRule"/>
</dbReference>
<proteinExistence type="inferred from homology"/>
<dbReference type="FunFam" id="3.30.460.10:FF:000009">
    <property type="entry name" value="Bifunctional glutamine synthetase adenylyltransferase/adenylyl-removing enzyme"/>
    <property type="match status" value="1"/>
</dbReference>
<dbReference type="EMBL" id="BMXR01000002">
    <property type="protein sequence ID" value="GGX44729.1"/>
    <property type="molecule type" value="Genomic_DNA"/>
</dbReference>
<dbReference type="InterPro" id="IPR043519">
    <property type="entry name" value="NT_sf"/>
</dbReference>
<dbReference type="Gene3D" id="3.30.460.10">
    <property type="entry name" value="Beta Polymerase, domain 2"/>
    <property type="match status" value="2"/>
</dbReference>
<evidence type="ECO:0000313" key="10">
    <source>
        <dbReference type="EMBL" id="GGX44729.1"/>
    </source>
</evidence>
<dbReference type="GO" id="GO:0005829">
    <property type="term" value="C:cytosol"/>
    <property type="evidence" value="ECO:0007669"/>
    <property type="project" value="TreeGrafter"/>
</dbReference>
<dbReference type="NCBIfam" id="NF008292">
    <property type="entry name" value="PRK11072.1"/>
    <property type="match status" value="1"/>
</dbReference>
<dbReference type="Gene3D" id="1.20.120.330">
    <property type="entry name" value="Nucleotidyltransferases domain 2"/>
    <property type="match status" value="2"/>
</dbReference>
<dbReference type="InterPro" id="IPR013546">
    <property type="entry name" value="PII_UdlTrfase/GS_AdlTrfase"/>
</dbReference>
<keyword evidence="3 7" id="KW-0547">Nucleotide-binding</keyword>
<comment type="similarity">
    <text evidence="7">Belongs to the GlnE family.</text>
</comment>
<evidence type="ECO:0000256" key="5">
    <source>
        <dbReference type="ARBA" id="ARBA00022842"/>
    </source>
</evidence>
<evidence type="ECO:0000256" key="4">
    <source>
        <dbReference type="ARBA" id="ARBA00022840"/>
    </source>
</evidence>
<feature type="domain" description="Glutamate-ammonia ligase adenylyltransferase repeated" evidence="8">
    <location>
        <begin position="37"/>
        <end position="269"/>
    </location>
</feature>
<gene>
    <name evidence="7 10" type="primary">glnE</name>
    <name evidence="10" type="ORF">GCM10007392_09410</name>
</gene>
<protein>
    <recommendedName>
        <fullName evidence="7">Bifunctional glutamine synthetase adenylyltransferase/adenylyl-removing enzyme</fullName>
    </recommendedName>
    <alternativeName>
        <fullName evidence="7">ATP:glutamine synthetase adenylyltransferase</fullName>
    </alternativeName>
    <alternativeName>
        <fullName evidence="7">ATase</fullName>
    </alternativeName>
    <domain>
        <recommendedName>
            <fullName evidence="7">Glutamine synthetase adenylyl-L-tyrosine phosphorylase</fullName>
            <ecNumber evidence="7">2.7.7.89</ecNumber>
        </recommendedName>
        <alternativeName>
            <fullName evidence="7">Adenylyl removase</fullName>
            <shortName evidence="7">AR</shortName>
            <shortName evidence="7">AT-N</shortName>
        </alternativeName>
    </domain>
    <domain>
        <recommendedName>
            <fullName evidence="7">Glutamine synthetase adenylyl transferase</fullName>
            <ecNumber evidence="7">2.7.7.42</ecNumber>
        </recommendedName>
        <alternativeName>
            <fullName evidence="7">Adenylyl transferase</fullName>
            <shortName evidence="7">AT</shortName>
            <shortName evidence="7">AT-C</shortName>
        </alternativeName>
    </domain>
</protein>
<dbReference type="SUPFAM" id="SSF81593">
    <property type="entry name" value="Nucleotidyltransferase substrate binding subunit/domain"/>
    <property type="match status" value="2"/>
</dbReference>
<reference evidence="10" key="2">
    <citation type="submission" date="2020-09" db="EMBL/GenBank/DDBJ databases">
        <authorList>
            <person name="Sun Q."/>
            <person name="Kim S."/>
        </authorList>
    </citation>
    <scope>NUCLEOTIDE SEQUENCE</scope>
    <source>
        <strain evidence="10">KCTC 22169</strain>
    </source>
</reference>
<dbReference type="GO" id="GO:0000287">
    <property type="term" value="F:magnesium ion binding"/>
    <property type="evidence" value="ECO:0007669"/>
    <property type="project" value="UniProtKB-UniRule"/>
</dbReference>
<evidence type="ECO:0000256" key="6">
    <source>
        <dbReference type="ARBA" id="ARBA00023268"/>
    </source>
</evidence>
<comment type="caution">
    <text evidence="10">The sequence shown here is derived from an EMBL/GenBank/DDBJ whole genome shotgun (WGS) entry which is preliminary data.</text>
</comment>
<dbReference type="FunFam" id="1.20.120.330:FF:000005">
    <property type="entry name" value="Bifunctional glutamine synthetase adenylyltransferase/adenylyl-removing enzyme"/>
    <property type="match status" value="1"/>
</dbReference>
<dbReference type="CDD" id="cd05401">
    <property type="entry name" value="NT_GlnE_GlnD_like"/>
    <property type="match status" value="2"/>
</dbReference>
<dbReference type="InterPro" id="IPR023057">
    <property type="entry name" value="GlnE"/>
</dbReference>
<sequence>MTAPAALQSLSETLSRKPVFQSLSTGHQSWVMKAALCSPWLWEWLETREDWQALLEAAAEPVDPDQELAGLAEHWALDDEARVMSDLRQWRNWHIARLIVRDANALGEVKETARTVSDLADSAITRALDYAHRLWASQWGEPGPSEYGETHQRLVVMAMGKHGARELNLSSDIDLIFAFPSTGETENGRSHEEFFTRVGRKLIQLLDTRTPDGIVFRVDMRLRPWGQSGALVSNFTAMHNYYSQQGREWERFAMVKARPLTGAPGARKALEADLSGFVYRRYVDFHALGALRKLKGMIQKEVRRQQLESNIKLGQGGIREVEFIAQAFQLIRGGQDYALQTRGTWPVLDILEQQGYLPGGVVHELADAYSFLRDLEHRIQGLRDEQTQRLPGDETNLARLAWSMGFDDTEALLDRLDAHRQRVHYHFQQVIAEDENDGQRVDEDLAAFWQSPDRIPEALPESVAFEIRAFKEEPAVQRLKGQARDNLDRLMPLLLTELARIKRLEGGFSCLQPILEAVLRRTVYFVLLAENPDALRQLCRLAPESPWIATQLQQKPYLLDELTDPDTLYRLPNRVELMDELHLALVRVPEDDLEQQMEVLRHFRHGRVLRAAACEVTSMLPLMKISDYLVRVGEVVVEQALALAWQQMVAKHGRPSRDDGDWCELDFGVIAYGKMGGLELSYESDLDLVFVHNAALQGETEGPKVIDNVVFMARLGQRLIHLLSTQTPSGILYEVDSRLRPSGKSGQLVTRLGTFEKYQNRDAWTWEHQALVRARYIAGDADLQQDFNAVRRSILQQHRDSATLRDEVVQMRKKMVDHLSSEATSPKTGEAVFNVKHDPGGIVDLEFLVQYLVLANGEHYPEVTRWSDNVRCIKALHEAGILSEADRDTWLDAYITLREQVHHALLAGTSSTVPLNELTPEVNKVREYIQEQWRHWMGVESPASF</sequence>
<reference evidence="10" key="1">
    <citation type="journal article" date="2014" name="Int. J. Syst. Evol. Microbiol.">
        <title>Complete genome sequence of Corynebacterium casei LMG S-19264T (=DSM 44701T), isolated from a smear-ripened cheese.</title>
        <authorList>
            <consortium name="US DOE Joint Genome Institute (JGI-PGF)"/>
            <person name="Walter F."/>
            <person name="Albersmeier A."/>
            <person name="Kalinowski J."/>
            <person name="Ruckert C."/>
        </authorList>
    </citation>
    <scope>NUCLEOTIDE SEQUENCE</scope>
    <source>
        <strain evidence="10">KCTC 22169</strain>
    </source>
</reference>
<evidence type="ECO:0000256" key="2">
    <source>
        <dbReference type="ARBA" id="ARBA00022695"/>
    </source>
</evidence>
<dbReference type="PANTHER" id="PTHR30621">
    <property type="entry name" value="GLUTAMINE SYNTHETASE ADENYLYLTRANSFERASE"/>
    <property type="match status" value="1"/>
</dbReference>
<comment type="function">
    <text evidence="7">Involved in the regulation of glutamine synthetase GlnA, a key enzyme in the process to assimilate ammonia. When cellular nitrogen levels are high, the C-terminal adenylyl transferase (AT) inactivates GlnA by covalent transfer of an adenylyl group from ATP to specific tyrosine residue of GlnA, thus reducing its activity. Conversely, when nitrogen levels are low, the N-terminal adenylyl removase (AR) activates GlnA by removing the adenylyl group by phosphorolysis, increasing its activity. The regulatory region of GlnE binds the signal transduction protein PII (GlnB) which indicates the nitrogen status of the cell.</text>
</comment>
<comment type="catalytic activity">
    <reaction evidence="7">
        <text>[glutamine synthetase]-L-tyrosine + ATP = [glutamine synthetase]-O(4)-(5'-adenylyl)-L-tyrosine + diphosphate</text>
        <dbReference type="Rhea" id="RHEA:18589"/>
        <dbReference type="Rhea" id="RHEA-COMP:10660"/>
        <dbReference type="Rhea" id="RHEA-COMP:10661"/>
        <dbReference type="ChEBI" id="CHEBI:30616"/>
        <dbReference type="ChEBI" id="CHEBI:33019"/>
        <dbReference type="ChEBI" id="CHEBI:46858"/>
        <dbReference type="ChEBI" id="CHEBI:83624"/>
        <dbReference type="EC" id="2.7.7.42"/>
    </reaction>
</comment>
<keyword evidence="2 7" id="KW-0548">Nucleotidyltransferase</keyword>
<dbReference type="Proteomes" id="UP000626148">
    <property type="component" value="Unassembled WGS sequence"/>
</dbReference>
<comment type="catalytic activity">
    <reaction evidence="7">
        <text>[glutamine synthetase]-O(4)-(5'-adenylyl)-L-tyrosine + phosphate = [glutamine synthetase]-L-tyrosine + ADP</text>
        <dbReference type="Rhea" id="RHEA:43716"/>
        <dbReference type="Rhea" id="RHEA-COMP:10660"/>
        <dbReference type="Rhea" id="RHEA-COMP:10661"/>
        <dbReference type="ChEBI" id="CHEBI:43474"/>
        <dbReference type="ChEBI" id="CHEBI:46858"/>
        <dbReference type="ChEBI" id="CHEBI:83624"/>
        <dbReference type="ChEBI" id="CHEBI:456216"/>
        <dbReference type="EC" id="2.7.7.89"/>
    </reaction>
</comment>
<feature type="domain" description="PII-uridylyltransferase/Glutamine-synthetase adenylyltransferase" evidence="9">
    <location>
        <begin position="293"/>
        <end position="431"/>
    </location>
</feature>
<dbReference type="EC" id="2.7.7.89" evidence="7"/>
<dbReference type="Pfam" id="PF08335">
    <property type="entry name" value="GlnD_UR_UTase"/>
    <property type="match status" value="2"/>
</dbReference>
<evidence type="ECO:0000313" key="11">
    <source>
        <dbReference type="Proteomes" id="UP000626148"/>
    </source>
</evidence>
<dbReference type="SUPFAM" id="SSF81301">
    <property type="entry name" value="Nucleotidyltransferase"/>
    <property type="match status" value="2"/>
</dbReference>
<accession>A0A918K2H3</accession>
<name>A0A918K2H3_9GAMM</name>
<feature type="domain" description="PII-uridylyltransferase/Glutamine-synthetase adenylyltransferase" evidence="9">
    <location>
        <begin position="830"/>
        <end position="902"/>
    </location>
</feature>
<dbReference type="EC" id="2.7.7.42" evidence="7"/>
<dbReference type="Gene3D" id="1.20.120.1510">
    <property type="match status" value="1"/>
</dbReference>
<dbReference type="AlphaFoldDB" id="A0A918K2H3"/>
<keyword evidence="11" id="KW-1185">Reference proteome</keyword>
<evidence type="ECO:0000259" key="9">
    <source>
        <dbReference type="Pfam" id="PF08335"/>
    </source>
</evidence>
<dbReference type="GO" id="GO:0005524">
    <property type="term" value="F:ATP binding"/>
    <property type="evidence" value="ECO:0007669"/>
    <property type="project" value="UniProtKB-UniRule"/>
</dbReference>
<keyword evidence="1 7" id="KW-0808">Transferase</keyword>
<dbReference type="GO" id="GO:0000820">
    <property type="term" value="P:regulation of glutamine family amino acid metabolic process"/>
    <property type="evidence" value="ECO:0007669"/>
    <property type="project" value="UniProtKB-UniRule"/>
</dbReference>
<evidence type="ECO:0000259" key="8">
    <source>
        <dbReference type="Pfam" id="PF03710"/>
    </source>
</evidence>
<evidence type="ECO:0000256" key="7">
    <source>
        <dbReference type="HAMAP-Rule" id="MF_00802"/>
    </source>
</evidence>
<dbReference type="RefSeq" id="WP_189607339.1">
    <property type="nucleotide sequence ID" value="NZ_BMXR01000002.1"/>
</dbReference>
<feature type="region of interest" description="Adenylyl removase" evidence="7">
    <location>
        <begin position="1"/>
        <end position="433"/>
    </location>
</feature>
<keyword evidence="5 7" id="KW-0460">Magnesium</keyword>
<feature type="region of interest" description="Adenylyl transferase" evidence="7">
    <location>
        <begin position="433"/>
        <end position="945"/>
    </location>
</feature>